<dbReference type="GO" id="GO:0006402">
    <property type="term" value="P:mRNA catabolic process"/>
    <property type="evidence" value="ECO:0007669"/>
    <property type="project" value="InterPro"/>
</dbReference>
<dbReference type="AlphaFoldDB" id="A0A1D6M3U4"/>
<dbReference type="GO" id="GO:0003729">
    <property type="term" value="F:mRNA binding"/>
    <property type="evidence" value="ECO:0007669"/>
    <property type="project" value="InterPro"/>
</dbReference>
<dbReference type="ExpressionAtlas" id="A0A1D6M3U4">
    <property type="expression patterns" value="baseline and differential"/>
</dbReference>
<dbReference type="Gene3D" id="2.60.120.590">
    <property type="entry name" value="Alpha-ketoglutarate-dependent dioxygenase AlkB-like"/>
    <property type="match status" value="1"/>
</dbReference>
<reference evidence="3" key="1">
    <citation type="submission" date="2015-12" db="EMBL/GenBank/DDBJ databases">
        <title>Update maize B73 reference genome by single molecule sequencing technologies.</title>
        <authorList>
            <consortium name="Maize Genome Sequencing Project"/>
            <person name="Ware D."/>
        </authorList>
    </citation>
    <scope>NUCLEOTIDE SEQUENCE</scope>
    <source>
        <tissue evidence="3">Seedling</tissue>
    </source>
</reference>
<dbReference type="STRING" id="4577.A0A1D6M3U4"/>
<proteinExistence type="inferred from homology"/>
<feature type="compositionally biased region" description="Polar residues" evidence="2">
    <location>
        <begin position="545"/>
        <end position="559"/>
    </location>
</feature>
<evidence type="ECO:0000313" key="3">
    <source>
        <dbReference type="EMBL" id="AQK85814.1"/>
    </source>
</evidence>
<dbReference type="Pfam" id="PF03171">
    <property type="entry name" value="2OG-FeII_Oxy"/>
    <property type="match status" value="1"/>
</dbReference>
<gene>
    <name evidence="3" type="ORF">ZEAMMB73_Zm00001d038146</name>
</gene>
<dbReference type="InterPro" id="IPR005123">
    <property type="entry name" value="Oxoglu/Fe-dep_dioxygenase_dom"/>
</dbReference>
<feature type="region of interest" description="Disordered" evidence="2">
    <location>
        <begin position="537"/>
        <end position="559"/>
    </location>
</feature>
<evidence type="ECO:0000256" key="2">
    <source>
        <dbReference type="SAM" id="MobiDB-lite"/>
    </source>
</evidence>
<name>A0A1D6M3U4_MAIZE</name>
<feature type="compositionally biased region" description="Acidic residues" evidence="2">
    <location>
        <begin position="126"/>
        <end position="138"/>
    </location>
</feature>
<dbReference type="IntAct" id="A0A1D6M3U4">
    <property type="interactions" value="3"/>
</dbReference>
<dbReference type="OMA" id="VEICSNH"/>
<accession>A0A1D6M3U4</accession>
<protein>
    <submittedName>
        <fullName evidence="3">Oxidoreductase, 2OG-Fe oxygenase family protein</fullName>
    </submittedName>
</protein>
<feature type="region of interest" description="Disordered" evidence="2">
    <location>
        <begin position="126"/>
        <end position="149"/>
    </location>
</feature>
<dbReference type="InParanoid" id="A0A1D6M3U4"/>
<dbReference type="GO" id="GO:0032451">
    <property type="term" value="F:demethylase activity"/>
    <property type="evidence" value="ECO:0007669"/>
    <property type="project" value="InterPro"/>
</dbReference>
<dbReference type="SUPFAM" id="SSF51197">
    <property type="entry name" value="Clavaminate synthase-like"/>
    <property type="match status" value="1"/>
</dbReference>
<dbReference type="PANTHER" id="PTHR31447:SF2">
    <property type="entry name" value="RNA DEMETHYLASE ALKBH10B"/>
    <property type="match status" value="1"/>
</dbReference>
<sequence length="661" mass="71183">MTTAAGMPGLPVGSAAAAGVPAAPEVAARDAVIGWFRGEFAAANAMIDALCGHLAQIGGGGPEYDPVFAAIHRRRANWFPVLHMQKFYPVADVAAELRRVADARAAAGSCCYSEEAASTVIHEPMEEAEAEAEAEPEPEQEHEQDPAPAAELADGAVEYHEPDVEVDSSGDSSERKPPSTEDDTVADGLQLWALGRLRPTRLAEGGQRPRIHRCDWAFRHEYCCPCVALRSIGAGLGTHTVGLDGTCDSSLDGASGRSIILIKDLKGNTAYQRAIPSALTTRSALPVLRGSRSRKVNVVKGLKIYEDAFTTSEIMKVADFINEIRQAGRNGELSGTVEHESNNQKSCQAMVTSVQSRAQQNVDPSETFIFFNKQIKGNKREIIQLGVPLFQPTTEDANCHTEPIPLVLQAVIDHLVLWRLIPESRKPNSVVINFFDEDEHSQPYFKPPHLDNPICTLLLSETTMAFGRSLVTDSNGNYKGPLTLSLKQGSLLVMRGNSADMARHVVCPSSNRRVSITFARVRPSTPVDMSPLPSPTKAMTPWQPQPVTASQVPSPVSMTQKPPVSGAIIGYAPTPQAVLAPAAWGMAMRAPVMMVAAAPARPMVMASSGTGGGNISKRMGRSGTGVFLPWTVGPKRYNKHLPPRIQKRRFSAMMSPIEAQG</sequence>
<evidence type="ECO:0000256" key="1">
    <source>
        <dbReference type="ARBA" id="ARBA00007879"/>
    </source>
</evidence>
<dbReference type="InterPro" id="IPR044861">
    <property type="entry name" value="IPNS-like_FE2OG_OXY"/>
</dbReference>
<dbReference type="InterPro" id="IPR044842">
    <property type="entry name" value="ALKBH9B/ALKBH10B-like"/>
</dbReference>
<dbReference type="PANTHER" id="PTHR31447">
    <property type="entry name" value="HYDROXYPROLINE-RICH GLYCOPROTEIN FAMILY PROTEIN-RELATED"/>
    <property type="match status" value="1"/>
</dbReference>
<dbReference type="EMBL" id="CM000782">
    <property type="protein sequence ID" value="AQK85814.1"/>
    <property type="molecule type" value="Genomic_DNA"/>
</dbReference>
<dbReference type="InterPro" id="IPR037151">
    <property type="entry name" value="AlkB-like_sf"/>
</dbReference>
<comment type="similarity">
    <text evidence="1">Belongs to the alkB family.</text>
</comment>
<organism evidence="3">
    <name type="scientific">Zea mays</name>
    <name type="common">Maize</name>
    <dbReference type="NCBI Taxonomy" id="4577"/>
    <lineage>
        <taxon>Eukaryota</taxon>
        <taxon>Viridiplantae</taxon>
        <taxon>Streptophyta</taxon>
        <taxon>Embryophyta</taxon>
        <taxon>Tracheophyta</taxon>
        <taxon>Spermatophyta</taxon>
        <taxon>Magnoliopsida</taxon>
        <taxon>Liliopsida</taxon>
        <taxon>Poales</taxon>
        <taxon>Poaceae</taxon>
        <taxon>PACMAD clade</taxon>
        <taxon>Panicoideae</taxon>
        <taxon>Andropogonodae</taxon>
        <taxon>Andropogoneae</taxon>
        <taxon>Tripsacinae</taxon>
        <taxon>Zea</taxon>
    </lineage>
</organism>
<feature type="region of interest" description="Disordered" evidence="2">
    <location>
        <begin position="162"/>
        <end position="188"/>
    </location>
</feature>
<dbReference type="PROSITE" id="PS51471">
    <property type="entry name" value="FE2OG_OXY"/>
    <property type="match status" value="1"/>
</dbReference>